<dbReference type="InterPro" id="IPR003593">
    <property type="entry name" value="AAA+_ATPase"/>
</dbReference>
<evidence type="ECO:0000256" key="3">
    <source>
        <dbReference type="ARBA" id="ARBA00022695"/>
    </source>
</evidence>
<evidence type="ECO:0000256" key="2">
    <source>
        <dbReference type="ARBA" id="ARBA00022679"/>
    </source>
</evidence>
<evidence type="ECO:0000256" key="10">
    <source>
        <dbReference type="ARBA" id="ARBA00049244"/>
    </source>
</evidence>
<dbReference type="InterPro" id="IPR022754">
    <property type="entry name" value="DNA_pol_III_gamma-3"/>
</dbReference>
<dbReference type="SUPFAM" id="SSF52540">
    <property type="entry name" value="P-loop containing nucleoside triphosphate hydrolases"/>
    <property type="match status" value="1"/>
</dbReference>
<keyword evidence="2 11" id="KW-0808">Transferase</keyword>
<dbReference type="RefSeq" id="WP_140031360.1">
    <property type="nucleotide sequence ID" value="NZ_CP137845.1"/>
</dbReference>
<dbReference type="GO" id="GO:0003887">
    <property type="term" value="F:DNA-directed DNA polymerase activity"/>
    <property type="evidence" value="ECO:0007669"/>
    <property type="project" value="UniProtKB-EC"/>
</dbReference>
<dbReference type="Pfam" id="PF13177">
    <property type="entry name" value="DNA_pol3_delta2"/>
    <property type="match status" value="1"/>
</dbReference>
<dbReference type="Gene3D" id="1.10.8.60">
    <property type="match status" value="1"/>
</dbReference>
<evidence type="ECO:0000256" key="8">
    <source>
        <dbReference type="ARBA" id="ARBA00022840"/>
    </source>
</evidence>
<dbReference type="Pfam" id="PF12169">
    <property type="entry name" value="DNA_pol3_gamma3"/>
    <property type="match status" value="1"/>
</dbReference>
<dbReference type="Gene3D" id="1.20.272.10">
    <property type="match status" value="1"/>
</dbReference>
<organism evidence="13 14">
    <name type="scientific">Metamycoplasma equirhinis</name>
    <dbReference type="NCBI Taxonomy" id="92402"/>
    <lineage>
        <taxon>Bacteria</taxon>
        <taxon>Bacillati</taxon>
        <taxon>Mycoplasmatota</taxon>
        <taxon>Mycoplasmoidales</taxon>
        <taxon>Metamycoplasmataceae</taxon>
        <taxon>Metamycoplasma</taxon>
    </lineage>
</organism>
<dbReference type="CDD" id="cd00009">
    <property type="entry name" value="AAA"/>
    <property type="match status" value="1"/>
</dbReference>
<dbReference type="Pfam" id="PF22608">
    <property type="entry name" value="DNAX_ATPase_lid"/>
    <property type="match status" value="1"/>
</dbReference>
<gene>
    <name evidence="11 13" type="primary">dnaX</name>
    <name evidence="13" type="ORF">R9B83_02225</name>
</gene>
<reference evidence="13" key="1">
    <citation type="submission" date="2023-11" db="EMBL/GenBank/DDBJ databases">
        <title>Completed genome sequence of Mycoplasma equirhinis type strain M432/72.</title>
        <authorList>
            <person name="Spergser J."/>
        </authorList>
    </citation>
    <scope>NUCLEOTIDE SEQUENCE [LARGE SCALE GENOMIC DNA]</scope>
    <source>
        <strain evidence="13">M432/72</strain>
    </source>
</reference>
<evidence type="ECO:0000313" key="13">
    <source>
        <dbReference type="EMBL" id="WPB53787.1"/>
    </source>
</evidence>
<keyword evidence="9 11" id="KW-0239">DNA-directed DNA polymerase</keyword>
<keyword evidence="4 11" id="KW-0235">DNA replication</keyword>
<dbReference type="PANTHER" id="PTHR11669">
    <property type="entry name" value="REPLICATION FACTOR C / DNA POLYMERASE III GAMMA-TAU SUBUNIT"/>
    <property type="match status" value="1"/>
</dbReference>
<dbReference type="InterPro" id="IPR008921">
    <property type="entry name" value="DNA_pol3_clamp-load_cplx_C"/>
</dbReference>
<dbReference type="SMART" id="SM00382">
    <property type="entry name" value="AAA"/>
    <property type="match status" value="1"/>
</dbReference>
<dbReference type="NCBIfam" id="TIGR02397">
    <property type="entry name" value="dnaX_nterm"/>
    <property type="match status" value="1"/>
</dbReference>
<evidence type="ECO:0000256" key="1">
    <source>
        <dbReference type="ARBA" id="ARBA00006360"/>
    </source>
</evidence>
<dbReference type="NCBIfam" id="NF004046">
    <property type="entry name" value="PRK05563.1"/>
    <property type="match status" value="1"/>
</dbReference>
<evidence type="ECO:0000256" key="4">
    <source>
        <dbReference type="ARBA" id="ARBA00022705"/>
    </source>
</evidence>
<dbReference type="Proteomes" id="UP001303601">
    <property type="component" value="Chromosome"/>
</dbReference>
<comment type="catalytic activity">
    <reaction evidence="10 11">
        <text>DNA(n) + a 2'-deoxyribonucleoside 5'-triphosphate = DNA(n+1) + diphosphate</text>
        <dbReference type="Rhea" id="RHEA:22508"/>
        <dbReference type="Rhea" id="RHEA-COMP:17339"/>
        <dbReference type="Rhea" id="RHEA-COMP:17340"/>
        <dbReference type="ChEBI" id="CHEBI:33019"/>
        <dbReference type="ChEBI" id="CHEBI:61560"/>
        <dbReference type="ChEBI" id="CHEBI:173112"/>
        <dbReference type="EC" id="2.7.7.7"/>
    </reaction>
</comment>
<proteinExistence type="inferred from homology"/>
<dbReference type="InterPro" id="IPR050238">
    <property type="entry name" value="DNA_Rep/Repair_Clamp_Loader"/>
</dbReference>
<evidence type="ECO:0000259" key="12">
    <source>
        <dbReference type="SMART" id="SM00382"/>
    </source>
</evidence>
<dbReference type="GeneID" id="94493690"/>
<accession>A0ABZ0PAL3</accession>
<evidence type="ECO:0000256" key="7">
    <source>
        <dbReference type="ARBA" id="ARBA00022833"/>
    </source>
</evidence>
<protein>
    <recommendedName>
        <fullName evidence="11">DNA polymerase III subunit gamma/tau</fullName>
        <ecNumber evidence="11">2.7.7.7</ecNumber>
    </recommendedName>
</protein>
<keyword evidence="14" id="KW-1185">Reference proteome</keyword>
<evidence type="ECO:0000256" key="6">
    <source>
        <dbReference type="ARBA" id="ARBA00022741"/>
    </source>
</evidence>
<evidence type="ECO:0000256" key="9">
    <source>
        <dbReference type="ARBA" id="ARBA00022932"/>
    </source>
</evidence>
<evidence type="ECO:0000313" key="14">
    <source>
        <dbReference type="Proteomes" id="UP001303601"/>
    </source>
</evidence>
<keyword evidence="6 11" id="KW-0547">Nucleotide-binding</keyword>
<evidence type="ECO:0000256" key="11">
    <source>
        <dbReference type="RuleBase" id="RU364063"/>
    </source>
</evidence>
<sequence>MSLSDKYLALYRQYRPSRFDEVKGQDHIIKTLKNIILNEKISHAYLFCGPHGNGKTSTAKIFANTINCLHNIGNKLEPCEDCIRNVDRNIDIIEIDAASNTGIDDIRELREKVKHLPTNSKYKIYIIDEVHMLSKGAFNALLKTLEEPPTHVIFILATTDPQKIPLTILSRVQRFNFKKMSKNTLIENLDFIFHKENIRCDYDALELLSQLGAGSFRDTLSLADQVSIYCGHDTITTNAIKSLFGITDINNIIKLLNLADSKNISELLGLTNLLFESGIDFERMLNQLIDALRDFIIFKKTNDSLLLESLNIENVQNINLSEKNAEQFIECILKTIKDIKYSDFTKQLIELMWIKLINIASENEPTQKYQNIIESPSTIADEKDFQIASQINNFEHEIKNEKQNRNQNAEFNSYFNLSNIANNYDFSPKKSEPEDIEVEEINVDDILEKTSEILLSETTAEFESESVEDQIISSEYNTSENNEILPSYPNTKNNSNEEITNFPKQDNKLISIEQIVDCLLIRQFAKNNLKNYENSDFTIKDSVQYGILDQKLFGTETGIQTKNILRGFKILFSSTDFVLFTCNIDEKVFDLNINAYKDEVINASFKVFDRYVHLFAITNEQINEVKKYWQEHINELRQKTEVKKLPDISKLNSNEKEKIKWAQDIFGDKFKITK</sequence>
<comment type="similarity">
    <text evidence="1 11">Belongs to the DnaX/STICHEL family.</text>
</comment>
<keyword evidence="5" id="KW-0479">Metal-binding</keyword>
<dbReference type="EMBL" id="CP137845">
    <property type="protein sequence ID" value="WPB53787.1"/>
    <property type="molecule type" value="Genomic_DNA"/>
</dbReference>
<keyword evidence="3 11" id="KW-0548">Nucleotidyltransferase</keyword>
<dbReference type="EC" id="2.7.7.7" evidence="11"/>
<feature type="domain" description="AAA+ ATPase" evidence="12">
    <location>
        <begin position="41"/>
        <end position="181"/>
    </location>
</feature>
<dbReference type="InterPro" id="IPR012763">
    <property type="entry name" value="DNA_pol_III_sug/sutau_N"/>
</dbReference>
<dbReference type="InterPro" id="IPR027417">
    <property type="entry name" value="P-loop_NTPase"/>
</dbReference>
<comment type="subunit">
    <text evidence="11">DNA polymerase III contains a core (composed of alpha, epsilon and theta chains) that associates with a tau subunit. This core dimerizes to form the POLIII' complex. PolIII' associates with the gamma complex (composed of gamma, delta, delta', psi and chi chains) and with the beta chain to form the complete DNA polymerase III complex.</text>
</comment>
<keyword evidence="8 11" id="KW-0067">ATP-binding</keyword>
<dbReference type="InterPro" id="IPR045085">
    <property type="entry name" value="HLD_clamp_pol_III_gamma_tau"/>
</dbReference>
<keyword evidence="7" id="KW-0862">Zinc</keyword>
<comment type="function">
    <text evidence="11">DNA polymerase III is a complex, multichain enzyme responsible for most of the replicative synthesis in bacteria. This DNA polymerase also exhibits 3' to 5' exonuclease activity.</text>
</comment>
<dbReference type="SUPFAM" id="SSF48019">
    <property type="entry name" value="post-AAA+ oligomerization domain-like"/>
    <property type="match status" value="1"/>
</dbReference>
<name>A0ABZ0PAL3_9BACT</name>
<dbReference type="Gene3D" id="3.40.50.300">
    <property type="entry name" value="P-loop containing nucleotide triphosphate hydrolases"/>
    <property type="match status" value="1"/>
</dbReference>
<dbReference type="PANTHER" id="PTHR11669:SF0">
    <property type="entry name" value="PROTEIN STICHEL-LIKE 2"/>
    <property type="match status" value="1"/>
</dbReference>
<evidence type="ECO:0000256" key="5">
    <source>
        <dbReference type="ARBA" id="ARBA00022723"/>
    </source>
</evidence>